<dbReference type="OrthoDB" id="266552at2157"/>
<dbReference type="Pfam" id="PF01325">
    <property type="entry name" value="Fe_dep_repress"/>
    <property type="match status" value="1"/>
</dbReference>
<dbReference type="InterPro" id="IPR036390">
    <property type="entry name" value="WH_DNA-bd_sf"/>
</dbReference>
<keyword evidence="4" id="KW-1185">Reference proteome</keyword>
<dbReference type="GO" id="GO:0003677">
    <property type="term" value="F:DNA binding"/>
    <property type="evidence" value="ECO:0007669"/>
    <property type="project" value="InterPro"/>
</dbReference>
<dbReference type="EMBL" id="BIXZ01000003">
    <property type="protein sequence ID" value="GCF14280.1"/>
    <property type="molecule type" value="Genomic_DNA"/>
</dbReference>
<evidence type="ECO:0000313" key="3">
    <source>
        <dbReference type="EMBL" id="GCF14280.1"/>
    </source>
</evidence>
<reference evidence="3 4" key="1">
    <citation type="submission" date="2019-02" db="EMBL/GenBank/DDBJ databases">
        <title>Haloarcula mannanilyticum sp. nov., a mannan degrading haloarchaeon isolated from commercial salt.</title>
        <authorList>
            <person name="Enomoto S."/>
            <person name="Shimane Y."/>
            <person name="Kamekura M."/>
            <person name="Ito T."/>
            <person name="Moriya O."/>
            <person name="Ihara K."/>
            <person name="Takahashi-Ando N."/>
            <person name="Fukushima Y."/>
            <person name="Yoshida Y."/>
            <person name="Usama R."/>
            <person name="Takai K."/>
            <person name="Minegishi H."/>
        </authorList>
    </citation>
    <scope>NUCLEOTIDE SEQUENCE [LARGE SCALE GENOMIC DNA]</scope>
    <source>
        <strain evidence="3 4">MD130-1</strain>
    </source>
</reference>
<feature type="region of interest" description="Disordered" evidence="1">
    <location>
        <begin position="115"/>
        <end position="140"/>
    </location>
</feature>
<dbReference type="GO" id="GO:0003700">
    <property type="term" value="F:DNA-binding transcription factor activity"/>
    <property type="evidence" value="ECO:0007669"/>
    <property type="project" value="InterPro"/>
</dbReference>
<feature type="domain" description="HTH dtxR-type" evidence="2">
    <location>
        <begin position="1"/>
        <end position="62"/>
    </location>
</feature>
<dbReference type="PANTHER" id="PTHR33238">
    <property type="entry name" value="IRON (METAL) DEPENDENT REPRESSOR, DTXR FAMILY"/>
    <property type="match status" value="1"/>
</dbReference>
<proteinExistence type="predicted"/>
<comment type="caution">
    <text evidence="3">The sequence shown here is derived from an EMBL/GenBank/DDBJ whole genome shotgun (WGS) entry which is preliminary data.</text>
</comment>
<evidence type="ECO:0000259" key="2">
    <source>
        <dbReference type="PROSITE" id="PS50944"/>
    </source>
</evidence>
<accession>A0A4C2ELR3</accession>
<gene>
    <name evidence="3" type="ORF">Harman_22150</name>
</gene>
<sequence>MSTAPEYLLAIYIAQHRDEPPVAPGELGEMLDRSPAAVTEMCQRLAEENLVSYEPYDGVTLTESGREEAAELHETYVTVSWFFRGVLDLDDHETEAMELAGLVSPMVAERLAATLPCDGEGERTREVGDSGSSPSDEETP</sequence>
<dbReference type="Proteomes" id="UP000304382">
    <property type="component" value="Unassembled WGS sequence"/>
</dbReference>
<name>A0A4C2ELR3_9EURY</name>
<dbReference type="InterPro" id="IPR022687">
    <property type="entry name" value="HTH_DTXR"/>
</dbReference>
<dbReference type="SUPFAM" id="SSF46785">
    <property type="entry name" value="Winged helix' DNA-binding domain"/>
    <property type="match status" value="1"/>
</dbReference>
<dbReference type="PROSITE" id="PS50944">
    <property type="entry name" value="HTH_DTXR"/>
    <property type="match status" value="1"/>
</dbReference>
<dbReference type="SMART" id="SM00529">
    <property type="entry name" value="HTH_DTXR"/>
    <property type="match status" value="1"/>
</dbReference>
<evidence type="ECO:0000313" key="4">
    <source>
        <dbReference type="Proteomes" id="UP000304382"/>
    </source>
</evidence>
<dbReference type="Gene3D" id="1.10.10.10">
    <property type="entry name" value="Winged helix-like DNA-binding domain superfamily/Winged helix DNA-binding domain"/>
    <property type="match status" value="1"/>
</dbReference>
<dbReference type="InterPro" id="IPR036388">
    <property type="entry name" value="WH-like_DNA-bd_sf"/>
</dbReference>
<dbReference type="AlphaFoldDB" id="A0A4C2ELR3"/>
<dbReference type="InterPro" id="IPR050536">
    <property type="entry name" value="DtxR_MntR_Metal-Reg"/>
</dbReference>
<protein>
    <submittedName>
        <fullName evidence="3">Iron-dependent repressor</fullName>
    </submittedName>
</protein>
<dbReference type="PANTHER" id="PTHR33238:SF7">
    <property type="entry name" value="IRON-DEPENDENT TRANSCRIPTIONAL REGULATOR"/>
    <property type="match status" value="1"/>
</dbReference>
<evidence type="ECO:0000256" key="1">
    <source>
        <dbReference type="SAM" id="MobiDB-lite"/>
    </source>
</evidence>
<dbReference type="GO" id="GO:0046914">
    <property type="term" value="F:transition metal ion binding"/>
    <property type="evidence" value="ECO:0007669"/>
    <property type="project" value="InterPro"/>
</dbReference>
<organism evidence="3 4">
    <name type="scientific">Haloarcula mannanilytica</name>
    <dbReference type="NCBI Taxonomy" id="2509225"/>
    <lineage>
        <taxon>Archaea</taxon>
        <taxon>Methanobacteriati</taxon>
        <taxon>Methanobacteriota</taxon>
        <taxon>Stenosarchaea group</taxon>
        <taxon>Halobacteria</taxon>
        <taxon>Halobacteriales</taxon>
        <taxon>Haloarculaceae</taxon>
        <taxon>Haloarcula</taxon>
    </lineage>
</organism>
<dbReference type="RefSeq" id="WP_137683876.1">
    <property type="nucleotide sequence ID" value="NZ_BIXZ01000003.1"/>
</dbReference>
<dbReference type="InterPro" id="IPR022689">
    <property type="entry name" value="Iron_dep_repressor"/>
</dbReference>